<reference evidence="12 13" key="1">
    <citation type="submission" date="2017-08" db="EMBL/GenBank/DDBJ databases">
        <title>Acidophilic green algal genome provides insights into adaptation to an acidic environment.</title>
        <authorList>
            <person name="Hirooka S."/>
            <person name="Hirose Y."/>
            <person name="Kanesaki Y."/>
            <person name="Higuchi S."/>
            <person name="Fujiwara T."/>
            <person name="Onuma R."/>
            <person name="Era A."/>
            <person name="Ohbayashi R."/>
            <person name="Uzuka A."/>
            <person name="Nozaki H."/>
            <person name="Yoshikawa H."/>
            <person name="Miyagishima S.Y."/>
        </authorList>
    </citation>
    <scope>NUCLEOTIDE SEQUENCE [LARGE SCALE GENOMIC DNA]</scope>
    <source>
        <strain evidence="12 13">NIES-2499</strain>
    </source>
</reference>
<dbReference type="EC" id="2.7.11.22" evidence="1"/>
<dbReference type="PROSITE" id="PS00108">
    <property type="entry name" value="PROTEIN_KINASE_ST"/>
    <property type="match status" value="1"/>
</dbReference>
<gene>
    <name evidence="12" type="ORF">CEUSTIGMA_g1763.t1</name>
</gene>
<feature type="compositionally biased region" description="Low complexity" evidence="10">
    <location>
        <begin position="763"/>
        <end position="788"/>
    </location>
</feature>
<keyword evidence="5" id="KW-0418">Kinase</keyword>
<comment type="catalytic activity">
    <reaction evidence="8">
        <text>L-seryl-[protein] + ATP = O-phospho-L-seryl-[protein] + ADP + H(+)</text>
        <dbReference type="Rhea" id="RHEA:17989"/>
        <dbReference type="Rhea" id="RHEA-COMP:9863"/>
        <dbReference type="Rhea" id="RHEA-COMP:11604"/>
        <dbReference type="ChEBI" id="CHEBI:15378"/>
        <dbReference type="ChEBI" id="CHEBI:29999"/>
        <dbReference type="ChEBI" id="CHEBI:30616"/>
        <dbReference type="ChEBI" id="CHEBI:83421"/>
        <dbReference type="ChEBI" id="CHEBI:456216"/>
        <dbReference type="EC" id="2.7.11.22"/>
    </reaction>
</comment>
<evidence type="ECO:0000256" key="2">
    <source>
        <dbReference type="ARBA" id="ARBA00022527"/>
    </source>
</evidence>
<dbReference type="AlphaFoldDB" id="A0A250WU19"/>
<dbReference type="PROSITE" id="PS00107">
    <property type="entry name" value="PROTEIN_KINASE_ATP"/>
    <property type="match status" value="1"/>
</dbReference>
<feature type="region of interest" description="Disordered" evidence="10">
    <location>
        <begin position="327"/>
        <end position="432"/>
    </location>
</feature>
<comment type="caution">
    <text evidence="12">The sequence shown here is derived from an EMBL/GenBank/DDBJ whole genome shotgun (WGS) entry which is preliminary data.</text>
</comment>
<protein>
    <recommendedName>
        <fullName evidence="1">cyclin-dependent kinase</fullName>
        <ecNumber evidence="1">2.7.11.22</ecNumber>
    </recommendedName>
</protein>
<dbReference type="FunFam" id="1.10.510.10:FF:000624">
    <property type="entry name" value="Mitogen-activated protein kinase"/>
    <property type="match status" value="1"/>
</dbReference>
<feature type="compositionally biased region" description="Basic and acidic residues" evidence="10">
    <location>
        <begin position="458"/>
        <end position="477"/>
    </location>
</feature>
<accession>A0A250WU19</accession>
<keyword evidence="6 9" id="KW-0067">ATP-binding</keyword>
<feature type="region of interest" description="Disordered" evidence="10">
    <location>
        <begin position="649"/>
        <end position="718"/>
    </location>
</feature>
<evidence type="ECO:0000256" key="8">
    <source>
        <dbReference type="ARBA" id="ARBA00048367"/>
    </source>
</evidence>
<dbReference type="EMBL" id="BEGY01000006">
    <property type="protein sequence ID" value="GAX74314.1"/>
    <property type="molecule type" value="Genomic_DNA"/>
</dbReference>
<evidence type="ECO:0000256" key="7">
    <source>
        <dbReference type="ARBA" id="ARBA00047811"/>
    </source>
</evidence>
<dbReference type="SMART" id="SM00220">
    <property type="entry name" value="S_TKc"/>
    <property type="match status" value="1"/>
</dbReference>
<evidence type="ECO:0000313" key="12">
    <source>
        <dbReference type="EMBL" id="GAX74314.1"/>
    </source>
</evidence>
<name>A0A250WU19_9CHLO</name>
<keyword evidence="3" id="KW-0808">Transferase</keyword>
<evidence type="ECO:0000256" key="9">
    <source>
        <dbReference type="PROSITE-ProRule" id="PRU10141"/>
    </source>
</evidence>
<sequence>MEILSELQQLEIKYHPIRTIGMGTWGIVTLCHCKSTNRLVALKAFEGADKSDLVCRVALREARMLKQVSHPNIIPLLEVFRTSTRLYLVLEYVELTLLDLIEKYPRGMSHHLLKPLAYQLASAIEYLHNLKIIHRDMKPENVLVSKDETTVQLCDFGFARHVPDLAHNSDEPLTDYVATRWYRSPELLLGEPYGAPADIWGFGCLLGEMVTGAPLFPGQNDLDQLHLVASAVGLSQAQRCLLQGHSTLGAVTGSANSNQQSMDLTIRLLKAGPLLASLIKACLRPDPCERPTALDILSHDYFERLLSDNGPGSGVESFPPLIMTKNTSSSSVKLQGKQRISEGGGGSAKAACFGRPSEARQRVDGHDLAGPAGSQRRQKLAQPLPTEQKQHNVSQGVTTVHRAGLASETVAPCNRRNVSPQQAHPLKSNQERRLVYLPCKPAVLRRVSDNGAKTTVSRAREEERSSLGSRAREEERSSLGSGTEPAAAAAAAAVGPSGGSKAFHISSNTQIEGPVDIVDPVHVEEKAPSDRQYLPPVCRRRPEVSGPADGLPAKPLIMVTESAVRADGCSKTSRKSSKNLQHLKQGSRFSYPGTLLQPSNEVENHYRMSSSSGVAFTDCTASASTLHNESKAMSLWGPLVPLSQDSTSSKLLHQNNGEGTTGGDSSPNAQRRLQRPLFSPHSSAASVRHVGSPLSAEPWDTGPYEASDCIQPADHDESVRPAVVSPLTAGGMVRLQHIMRPQRARFSTSDAISRLLDPRVIRNTSPTTTLNTSPTTTLNTSAAASSSPDDGNGNMVSAVGLDCMLPPVHVVLPSLSRSHVSAVRLPVPPSVFSQDQGST</sequence>
<feature type="region of interest" description="Disordered" evidence="10">
    <location>
        <begin position="448"/>
        <end position="505"/>
    </location>
</feature>
<feature type="compositionally biased region" description="Polar residues" evidence="10">
    <location>
        <begin position="578"/>
        <end position="588"/>
    </location>
</feature>
<comment type="catalytic activity">
    <reaction evidence="7">
        <text>L-threonyl-[protein] + ATP = O-phospho-L-threonyl-[protein] + ADP + H(+)</text>
        <dbReference type="Rhea" id="RHEA:46608"/>
        <dbReference type="Rhea" id="RHEA-COMP:11060"/>
        <dbReference type="Rhea" id="RHEA-COMP:11605"/>
        <dbReference type="ChEBI" id="CHEBI:15378"/>
        <dbReference type="ChEBI" id="CHEBI:30013"/>
        <dbReference type="ChEBI" id="CHEBI:30616"/>
        <dbReference type="ChEBI" id="CHEBI:61977"/>
        <dbReference type="ChEBI" id="CHEBI:456216"/>
        <dbReference type="EC" id="2.7.11.22"/>
    </reaction>
</comment>
<dbReference type="Pfam" id="PF00069">
    <property type="entry name" value="Pkinase"/>
    <property type="match status" value="1"/>
</dbReference>
<feature type="region of interest" description="Disordered" evidence="10">
    <location>
        <begin position="763"/>
        <end position="793"/>
    </location>
</feature>
<keyword evidence="2" id="KW-0723">Serine/threonine-protein kinase</keyword>
<feature type="region of interest" description="Disordered" evidence="10">
    <location>
        <begin position="568"/>
        <end position="594"/>
    </location>
</feature>
<dbReference type="InterPro" id="IPR017441">
    <property type="entry name" value="Protein_kinase_ATP_BS"/>
</dbReference>
<evidence type="ECO:0000256" key="4">
    <source>
        <dbReference type="ARBA" id="ARBA00022741"/>
    </source>
</evidence>
<dbReference type="InterPro" id="IPR000719">
    <property type="entry name" value="Prot_kinase_dom"/>
</dbReference>
<evidence type="ECO:0000256" key="1">
    <source>
        <dbReference type="ARBA" id="ARBA00012425"/>
    </source>
</evidence>
<dbReference type="FunFam" id="3.30.200.20:FF:000049">
    <property type="entry name" value="cyclin-dependent kinase-like 1 isoform X1"/>
    <property type="match status" value="1"/>
</dbReference>
<proteinExistence type="predicted"/>
<evidence type="ECO:0000256" key="5">
    <source>
        <dbReference type="ARBA" id="ARBA00022777"/>
    </source>
</evidence>
<dbReference type="STRING" id="1157962.A0A250WU19"/>
<evidence type="ECO:0000259" key="11">
    <source>
        <dbReference type="PROSITE" id="PS50011"/>
    </source>
</evidence>
<dbReference type="PROSITE" id="PS50011">
    <property type="entry name" value="PROTEIN_KINASE_DOM"/>
    <property type="match status" value="1"/>
</dbReference>
<keyword evidence="13" id="KW-1185">Reference proteome</keyword>
<evidence type="ECO:0000256" key="10">
    <source>
        <dbReference type="SAM" id="MobiDB-lite"/>
    </source>
</evidence>
<dbReference type="Proteomes" id="UP000232323">
    <property type="component" value="Unassembled WGS sequence"/>
</dbReference>
<dbReference type="Gene3D" id="1.10.510.10">
    <property type="entry name" value="Transferase(Phosphotransferase) domain 1"/>
    <property type="match status" value="1"/>
</dbReference>
<feature type="compositionally biased region" description="Polar residues" evidence="10">
    <location>
        <begin position="385"/>
        <end position="398"/>
    </location>
</feature>
<feature type="compositionally biased region" description="Basic and acidic residues" evidence="10">
    <location>
        <begin position="357"/>
        <end position="367"/>
    </location>
</feature>
<feature type="compositionally biased region" description="Polar residues" evidence="10">
    <location>
        <begin position="649"/>
        <end position="671"/>
    </location>
</feature>
<feature type="binding site" evidence="9">
    <location>
        <position position="43"/>
    </location>
    <ligand>
        <name>ATP</name>
        <dbReference type="ChEBI" id="CHEBI:30616"/>
    </ligand>
</feature>
<dbReference type="SUPFAM" id="SSF56112">
    <property type="entry name" value="Protein kinase-like (PK-like)"/>
    <property type="match status" value="1"/>
</dbReference>
<dbReference type="PANTHER" id="PTHR24055">
    <property type="entry name" value="MITOGEN-ACTIVATED PROTEIN KINASE"/>
    <property type="match status" value="1"/>
</dbReference>
<evidence type="ECO:0000256" key="6">
    <source>
        <dbReference type="ARBA" id="ARBA00022840"/>
    </source>
</evidence>
<organism evidence="12 13">
    <name type="scientific">Chlamydomonas eustigma</name>
    <dbReference type="NCBI Taxonomy" id="1157962"/>
    <lineage>
        <taxon>Eukaryota</taxon>
        <taxon>Viridiplantae</taxon>
        <taxon>Chlorophyta</taxon>
        <taxon>core chlorophytes</taxon>
        <taxon>Chlorophyceae</taxon>
        <taxon>CS clade</taxon>
        <taxon>Chlamydomonadales</taxon>
        <taxon>Chlamydomonadaceae</taxon>
        <taxon>Chlamydomonas</taxon>
    </lineage>
</organism>
<evidence type="ECO:0000256" key="3">
    <source>
        <dbReference type="ARBA" id="ARBA00022679"/>
    </source>
</evidence>
<keyword evidence="4 9" id="KW-0547">Nucleotide-binding</keyword>
<dbReference type="GO" id="GO:0004693">
    <property type="term" value="F:cyclin-dependent protein serine/threonine kinase activity"/>
    <property type="evidence" value="ECO:0007669"/>
    <property type="project" value="UniProtKB-EC"/>
</dbReference>
<feature type="domain" description="Protein kinase" evidence="11">
    <location>
        <begin position="14"/>
        <end position="302"/>
    </location>
</feature>
<evidence type="ECO:0000313" key="13">
    <source>
        <dbReference type="Proteomes" id="UP000232323"/>
    </source>
</evidence>
<dbReference type="InterPro" id="IPR011009">
    <property type="entry name" value="Kinase-like_dom_sf"/>
</dbReference>
<dbReference type="InterPro" id="IPR050117">
    <property type="entry name" value="MAPK"/>
</dbReference>
<dbReference type="GO" id="GO:0005524">
    <property type="term" value="F:ATP binding"/>
    <property type="evidence" value="ECO:0007669"/>
    <property type="project" value="UniProtKB-UniRule"/>
</dbReference>
<dbReference type="InterPro" id="IPR008271">
    <property type="entry name" value="Ser/Thr_kinase_AS"/>
</dbReference>
<dbReference type="Gene3D" id="3.30.200.20">
    <property type="entry name" value="Phosphorylase Kinase, domain 1"/>
    <property type="match status" value="1"/>
</dbReference>